<dbReference type="AlphaFoldDB" id="W1WYL8"/>
<accession>W1WYL8</accession>
<name>W1WYL8_9ZZZZ</name>
<gene>
    <name evidence="1" type="ORF">Q604_UNBC18147G0001</name>
</gene>
<protein>
    <submittedName>
        <fullName evidence="1">Bacterial membrane protein</fullName>
    </submittedName>
</protein>
<dbReference type="EMBL" id="AZMM01018147">
    <property type="protein sequence ID" value="ETJ23292.1"/>
    <property type="molecule type" value="Genomic_DNA"/>
</dbReference>
<sequence length="72" mass="8061">GKSIKISRAQNGFIKIDVKKGAGKIKLTFIPNGLKEGSTEFLSGIALFIIYNKIRKKKSLLYYVLLSQILFV</sequence>
<reference evidence="1" key="1">
    <citation type="submission" date="2013-12" db="EMBL/GenBank/DDBJ databases">
        <title>A Varibaculum cambriense genome reconstructed from a premature infant gut community with otherwise low bacterial novelty that shifts toward anaerobic metabolism during the third week of life.</title>
        <authorList>
            <person name="Brown C.T."/>
            <person name="Sharon I."/>
            <person name="Thomas B.C."/>
            <person name="Castelle C.J."/>
            <person name="Morowitz M.J."/>
            <person name="Banfield J.F."/>
        </authorList>
    </citation>
    <scope>NUCLEOTIDE SEQUENCE</scope>
</reference>
<proteinExistence type="predicted"/>
<organism evidence="1">
    <name type="scientific">human gut metagenome</name>
    <dbReference type="NCBI Taxonomy" id="408170"/>
    <lineage>
        <taxon>unclassified sequences</taxon>
        <taxon>metagenomes</taxon>
        <taxon>organismal metagenomes</taxon>
    </lineage>
</organism>
<dbReference type="Pfam" id="PF09586">
    <property type="entry name" value="YfhO"/>
    <property type="match status" value="1"/>
</dbReference>
<comment type="caution">
    <text evidence="1">The sequence shown here is derived from an EMBL/GenBank/DDBJ whole genome shotgun (WGS) entry which is preliminary data.</text>
</comment>
<evidence type="ECO:0000313" key="1">
    <source>
        <dbReference type="EMBL" id="ETJ23292.1"/>
    </source>
</evidence>
<dbReference type="InterPro" id="IPR018580">
    <property type="entry name" value="Uncharacterised_YfhO"/>
</dbReference>
<feature type="non-terminal residue" evidence="1">
    <location>
        <position position="72"/>
    </location>
</feature>
<feature type="non-terminal residue" evidence="1">
    <location>
        <position position="1"/>
    </location>
</feature>